<proteinExistence type="inferred from homology"/>
<keyword evidence="14" id="KW-0614">Plasmid</keyword>
<keyword evidence="10 12" id="KW-0472">Membrane</keyword>
<evidence type="ECO:0000256" key="11">
    <source>
        <dbReference type="RuleBase" id="RU003983"/>
    </source>
</evidence>
<keyword evidence="8 12" id="KW-1133">Transmembrane helix</keyword>
<dbReference type="Proteomes" id="UP000680706">
    <property type="component" value="Plasmid pAb134-04"/>
</dbReference>
<sequence length="308" mass="35758">MRNLFRHIAIDLNWFISWSIIAIAAHVALFWVAMPITWSINTFADLPFQIPEESSLLIVCIQVFLFWLILRVPGLVEFFYDIELGARRPSEYELHQIEAAYAYLQGIADAKGIKLPRIVWRVIDKPNYNACAFGRNRVALNQGALYDTKFRDRGLEELAALIAHEIGHLRHWDTVHIAIRTALVWPFLFALKLNNLVYRIPFVGLFFNFVIIPCNFIITIAARLTGLTSRMGEYRADEFSQKLLGKDRMLQVFAGLSEDRDGTNILAHYLNSHPPTELRRENLRKRTDYRPQFNIPPTSDLIELFRKQ</sequence>
<evidence type="ECO:0000256" key="9">
    <source>
        <dbReference type="ARBA" id="ARBA00023049"/>
    </source>
</evidence>
<dbReference type="EMBL" id="CP074129">
    <property type="protein sequence ID" value="QUS58990.1"/>
    <property type="molecule type" value="Genomic_DNA"/>
</dbReference>
<evidence type="ECO:0000313" key="14">
    <source>
        <dbReference type="EMBL" id="QUS58990.1"/>
    </source>
</evidence>
<keyword evidence="9 11" id="KW-0482">Metalloprotease</keyword>
<evidence type="ECO:0000256" key="8">
    <source>
        <dbReference type="ARBA" id="ARBA00022989"/>
    </source>
</evidence>
<evidence type="ECO:0000256" key="6">
    <source>
        <dbReference type="ARBA" id="ARBA00022801"/>
    </source>
</evidence>
<dbReference type="GO" id="GO:0008237">
    <property type="term" value="F:metallopeptidase activity"/>
    <property type="evidence" value="ECO:0007669"/>
    <property type="project" value="UniProtKB-KW"/>
</dbReference>
<keyword evidence="3 11" id="KW-0645">Protease</keyword>
<keyword evidence="6 11" id="KW-0378">Hydrolase</keyword>
<evidence type="ECO:0000256" key="1">
    <source>
        <dbReference type="ARBA" id="ARBA00004651"/>
    </source>
</evidence>
<organism evidence="14 16">
    <name type="scientific">Pseudovibrio brasiliensis</name>
    <dbReference type="NCBI Taxonomy" id="1898042"/>
    <lineage>
        <taxon>Bacteria</taxon>
        <taxon>Pseudomonadati</taxon>
        <taxon>Pseudomonadota</taxon>
        <taxon>Alphaproteobacteria</taxon>
        <taxon>Hyphomicrobiales</taxon>
        <taxon>Stappiaceae</taxon>
        <taxon>Pseudovibrio</taxon>
    </lineage>
</organism>
<dbReference type="Pfam" id="PF01435">
    <property type="entry name" value="Peptidase_M48"/>
    <property type="match status" value="1"/>
</dbReference>
<evidence type="ECO:0000313" key="15">
    <source>
        <dbReference type="EMBL" id="QUS59125.1"/>
    </source>
</evidence>
<keyword evidence="4 12" id="KW-0812">Transmembrane</keyword>
<gene>
    <name evidence="14" type="ORF">KGB56_26185</name>
    <name evidence="15" type="ORF">KGB56_26765</name>
</gene>
<dbReference type="InterPro" id="IPR050083">
    <property type="entry name" value="HtpX_protease"/>
</dbReference>
<dbReference type="RefSeq" id="WP_211915124.1">
    <property type="nucleotide sequence ID" value="NZ_CP074129.1"/>
</dbReference>
<comment type="similarity">
    <text evidence="11">Belongs to the peptidase M48 family.</text>
</comment>
<evidence type="ECO:0000256" key="5">
    <source>
        <dbReference type="ARBA" id="ARBA00022723"/>
    </source>
</evidence>
<feature type="domain" description="Peptidase M48" evidence="13">
    <location>
        <begin position="104"/>
        <end position="286"/>
    </location>
</feature>
<dbReference type="Gene3D" id="3.30.2010.10">
    <property type="entry name" value="Metalloproteases ('zincins'), catalytic domain"/>
    <property type="match status" value="1"/>
</dbReference>
<keyword evidence="7 11" id="KW-0862">Zinc</keyword>
<comment type="subcellular location">
    <subcellularLocation>
        <location evidence="1">Cell membrane</location>
        <topology evidence="1">Multi-pass membrane protein</topology>
    </subcellularLocation>
</comment>
<evidence type="ECO:0000256" key="7">
    <source>
        <dbReference type="ARBA" id="ARBA00022833"/>
    </source>
</evidence>
<keyword evidence="2" id="KW-1003">Cell membrane</keyword>
<comment type="cofactor">
    <cofactor evidence="11">
        <name>Zn(2+)</name>
        <dbReference type="ChEBI" id="CHEBI:29105"/>
    </cofactor>
    <text evidence="11">Binds 1 zinc ion per subunit.</text>
</comment>
<dbReference type="PANTHER" id="PTHR43221:SF1">
    <property type="entry name" value="PROTEASE HTPX"/>
    <property type="match status" value="1"/>
</dbReference>
<evidence type="ECO:0000259" key="13">
    <source>
        <dbReference type="Pfam" id="PF01435"/>
    </source>
</evidence>
<accession>A0ABX8AYT2</accession>
<feature type="transmembrane region" description="Helical" evidence="12">
    <location>
        <begin position="56"/>
        <end position="80"/>
    </location>
</feature>
<evidence type="ECO:0000256" key="10">
    <source>
        <dbReference type="ARBA" id="ARBA00023136"/>
    </source>
</evidence>
<evidence type="ECO:0000256" key="2">
    <source>
        <dbReference type="ARBA" id="ARBA00022475"/>
    </source>
</evidence>
<dbReference type="Proteomes" id="UP000680706">
    <property type="component" value="Plasmid pAb134-03"/>
</dbReference>
<evidence type="ECO:0000256" key="4">
    <source>
        <dbReference type="ARBA" id="ARBA00022692"/>
    </source>
</evidence>
<geneLocation type="plasmid" evidence="15 16">
    <name>pAb134-04</name>
</geneLocation>
<dbReference type="InterPro" id="IPR001915">
    <property type="entry name" value="Peptidase_M48"/>
</dbReference>
<evidence type="ECO:0000256" key="3">
    <source>
        <dbReference type="ARBA" id="ARBA00022670"/>
    </source>
</evidence>
<evidence type="ECO:0000313" key="16">
    <source>
        <dbReference type="Proteomes" id="UP000680706"/>
    </source>
</evidence>
<dbReference type="EC" id="3.4.24.-" evidence="14"/>
<dbReference type="PANTHER" id="PTHR43221">
    <property type="entry name" value="PROTEASE HTPX"/>
    <property type="match status" value="1"/>
</dbReference>
<keyword evidence="16" id="KW-1185">Reference proteome</keyword>
<evidence type="ECO:0000256" key="12">
    <source>
        <dbReference type="SAM" id="Phobius"/>
    </source>
</evidence>
<reference evidence="14 16" key="1">
    <citation type="journal article" date="2021" name="Angew. Chem. Int. Ed. Engl.">
        <title>A novel family of nonribosomal peptides modulate collective behavior in Pseudovibrio bacteria isolated from marine sponges.</title>
        <authorList>
            <person name="Ioca L.P."/>
            <person name="Dai Y."/>
            <person name="Kunakom S."/>
            <person name="Diaz-Espinosa J."/>
            <person name="Krunic A."/>
            <person name="Crnkovic C.M."/>
            <person name="Orjala J."/>
            <person name="Sanchez L.M."/>
            <person name="Ferreira A.G."/>
            <person name="Berlinck R.G.S."/>
            <person name="Eustaquio A.S."/>
        </authorList>
    </citation>
    <scope>NUCLEOTIDE SEQUENCE [LARGE SCALE GENOMIC DNA]</scope>
    <source>
        <strain evidence="14 16">Ab134</strain>
        <plasmid evidence="14 16">pAb134-03</plasmid>
        <plasmid evidence="15 16">pAb134-04</plasmid>
    </source>
</reference>
<feature type="transmembrane region" description="Helical" evidence="12">
    <location>
        <begin position="200"/>
        <end position="222"/>
    </location>
</feature>
<dbReference type="EMBL" id="CP074130">
    <property type="protein sequence ID" value="QUS59125.1"/>
    <property type="molecule type" value="Genomic_DNA"/>
</dbReference>
<protein>
    <submittedName>
        <fullName evidence="14">M48 family metalloprotease</fullName>
        <ecNumber evidence="14">3.4.24.-</ecNumber>
    </submittedName>
</protein>
<keyword evidence="5" id="KW-0479">Metal-binding</keyword>
<feature type="transmembrane region" description="Helical" evidence="12">
    <location>
        <begin position="12"/>
        <end position="36"/>
    </location>
</feature>
<geneLocation type="plasmid" evidence="14 16">
    <name>pAb134-03</name>
</geneLocation>
<name>A0ABX8AYT2_9HYPH</name>